<feature type="region of interest" description="Disordered" evidence="1">
    <location>
        <begin position="1"/>
        <end position="26"/>
    </location>
</feature>
<comment type="caution">
    <text evidence="2">The sequence shown here is derived from an EMBL/GenBank/DDBJ whole genome shotgun (WGS) entry which is preliminary data.</text>
</comment>
<sequence>MLAVEQPPNVCDGAGNSAADLEPTTSAASRADCLQPLGLSGSVASYF</sequence>
<proteinExistence type="predicted"/>
<organism evidence="2 3">
    <name type="scientific">Trichostrongylus colubriformis</name>
    <name type="common">Black scour worm</name>
    <dbReference type="NCBI Taxonomy" id="6319"/>
    <lineage>
        <taxon>Eukaryota</taxon>
        <taxon>Metazoa</taxon>
        <taxon>Ecdysozoa</taxon>
        <taxon>Nematoda</taxon>
        <taxon>Chromadorea</taxon>
        <taxon>Rhabditida</taxon>
        <taxon>Rhabditina</taxon>
        <taxon>Rhabditomorpha</taxon>
        <taxon>Strongyloidea</taxon>
        <taxon>Trichostrongylidae</taxon>
        <taxon>Trichostrongylus</taxon>
    </lineage>
</organism>
<dbReference type="AlphaFoldDB" id="A0AAN8FBL5"/>
<evidence type="ECO:0000256" key="1">
    <source>
        <dbReference type="SAM" id="MobiDB-lite"/>
    </source>
</evidence>
<gene>
    <name evidence="2" type="ORF">GCK32_021010</name>
</gene>
<dbReference type="Proteomes" id="UP001331761">
    <property type="component" value="Unassembled WGS sequence"/>
</dbReference>
<name>A0AAN8FBL5_TRICO</name>
<evidence type="ECO:0000313" key="3">
    <source>
        <dbReference type="Proteomes" id="UP001331761"/>
    </source>
</evidence>
<keyword evidence="3" id="KW-1185">Reference proteome</keyword>
<protein>
    <submittedName>
        <fullName evidence="2">Uncharacterized protein</fullName>
    </submittedName>
</protein>
<dbReference type="EMBL" id="WIXE01011540">
    <property type="protein sequence ID" value="KAK5976686.1"/>
    <property type="molecule type" value="Genomic_DNA"/>
</dbReference>
<reference evidence="2 3" key="1">
    <citation type="submission" date="2019-10" db="EMBL/GenBank/DDBJ databases">
        <title>Assembly and Annotation for the nematode Trichostrongylus colubriformis.</title>
        <authorList>
            <person name="Martin J."/>
        </authorList>
    </citation>
    <scope>NUCLEOTIDE SEQUENCE [LARGE SCALE GENOMIC DNA]</scope>
    <source>
        <strain evidence="2">G859</strain>
        <tissue evidence="2">Whole worm</tissue>
    </source>
</reference>
<evidence type="ECO:0000313" key="2">
    <source>
        <dbReference type="EMBL" id="KAK5976686.1"/>
    </source>
</evidence>
<accession>A0AAN8FBL5</accession>